<dbReference type="Proteomes" id="UP000027120">
    <property type="component" value="Unassembled WGS sequence"/>
</dbReference>
<dbReference type="InterPro" id="IPR027443">
    <property type="entry name" value="IPNS-like_sf"/>
</dbReference>
<name>A0A067DCU2_CITSI</name>
<sequence>ILSNGKYKSVVHRAVVNNKMTRVSLAIANGPSLDTVVEPSKELIERQSEAPAYIGIKYKDFLELQQSNQLDNKSVLDRVRV</sequence>
<dbReference type="AlphaFoldDB" id="A0A067DCU2"/>
<dbReference type="STRING" id="2711.A0A067DCU2"/>
<evidence type="ECO:0000313" key="3">
    <source>
        <dbReference type="Proteomes" id="UP000027120"/>
    </source>
</evidence>
<dbReference type="SUPFAM" id="SSF51197">
    <property type="entry name" value="Clavaminate synthase-like"/>
    <property type="match status" value="1"/>
</dbReference>
<dbReference type="Gene3D" id="2.60.120.330">
    <property type="entry name" value="B-lactam Antibiotic, Isopenicillin N Synthase, Chain"/>
    <property type="match status" value="1"/>
</dbReference>
<dbReference type="Pfam" id="PF03171">
    <property type="entry name" value="2OG-FeII_Oxy"/>
    <property type="match status" value="1"/>
</dbReference>
<keyword evidence="3" id="KW-1185">Reference proteome</keyword>
<evidence type="ECO:0000259" key="1">
    <source>
        <dbReference type="Pfam" id="PF03171"/>
    </source>
</evidence>
<protein>
    <recommendedName>
        <fullName evidence="1">Isopenicillin N synthase-like Fe(2+) 2OG dioxygenase domain-containing protein</fullName>
    </recommendedName>
</protein>
<evidence type="ECO:0000313" key="2">
    <source>
        <dbReference type="EMBL" id="KDO40648.1"/>
    </source>
</evidence>
<accession>A0A067DCU2</accession>
<organism evidence="2 3">
    <name type="scientific">Citrus sinensis</name>
    <name type="common">Sweet orange</name>
    <name type="synonym">Citrus aurantium var. sinensis</name>
    <dbReference type="NCBI Taxonomy" id="2711"/>
    <lineage>
        <taxon>Eukaryota</taxon>
        <taxon>Viridiplantae</taxon>
        <taxon>Streptophyta</taxon>
        <taxon>Embryophyta</taxon>
        <taxon>Tracheophyta</taxon>
        <taxon>Spermatophyta</taxon>
        <taxon>Magnoliopsida</taxon>
        <taxon>eudicotyledons</taxon>
        <taxon>Gunneridae</taxon>
        <taxon>Pentapetalae</taxon>
        <taxon>rosids</taxon>
        <taxon>malvids</taxon>
        <taxon>Sapindales</taxon>
        <taxon>Rutaceae</taxon>
        <taxon>Aurantioideae</taxon>
        <taxon>Citrus</taxon>
    </lineage>
</organism>
<dbReference type="InterPro" id="IPR044861">
    <property type="entry name" value="IPNS-like_FE2OG_OXY"/>
</dbReference>
<gene>
    <name evidence="2" type="ORF">CISIN_1g0202332mg</name>
</gene>
<feature type="domain" description="Isopenicillin N synthase-like Fe(2+) 2OG dioxygenase" evidence="1">
    <location>
        <begin position="1"/>
        <end position="27"/>
    </location>
</feature>
<proteinExistence type="predicted"/>
<feature type="non-terminal residue" evidence="2">
    <location>
        <position position="1"/>
    </location>
</feature>
<reference evidence="2 3" key="1">
    <citation type="submission" date="2014-04" db="EMBL/GenBank/DDBJ databases">
        <authorList>
            <consortium name="International Citrus Genome Consortium"/>
            <person name="Gmitter F."/>
            <person name="Chen C."/>
            <person name="Farmerie W."/>
            <person name="Harkins T."/>
            <person name="Desany B."/>
            <person name="Mohiuddin M."/>
            <person name="Kodira C."/>
            <person name="Borodovsky M."/>
            <person name="Lomsadze A."/>
            <person name="Burns P."/>
            <person name="Jenkins J."/>
            <person name="Prochnik S."/>
            <person name="Shu S."/>
            <person name="Chapman J."/>
            <person name="Pitluck S."/>
            <person name="Schmutz J."/>
            <person name="Rokhsar D."/>
        </authorList>
    </citation>
    <scope>NUCLEOTIDE SEQUENCE</scope>
</reference>
<dbReference type="EMBL" id="KK785869">
    <property type="protein sequence ID" value="KDO40648.1"/>
    <property type="molecule type" value="Genomic_DNA"/>
</dbReference>